<comment type="caution">
    <text evidence="2">The sequence shown here is derived from an EMBL/GenBank/DDBJ whole genome shotgun (WGS) entry which is preliminary data.</text>
</comment>
<keyword evidence="3" id="KW-1185">Reference proteome</keyword>
<evidence type="ECO:0000256" key="1">
    <source>
        <dbReference type="SAM" id="MobiDB-lite"/>
    </source>
</evidence>
<proteinExistence type="predicted"/>
<evidence type="ECO:0000313" key="2">
    <source>
        <dbReference type="EMBL" id="MFC3862899.1"/>
    </source>
</evidence>
<dbReference type="Proteomes" id="UP001595748">
    <property type="component" value="Unassembled WGS sequence"/>
</dbReference>
<sequence>MGEGKPDQHPADTNRSVQGGPKDTNDLSGIKGIQDEGMKEKGKQVDHLPEAKINPAVTSEPNKR</sequence>
<protein>
    <submittedName>
        <fullName evidence="2">Uncharacterized protein</fullName>
    </submittedName>
</protein>
<dbReference type="RefSeq" id="WP_380080834.1">
    <property type="nucleotide sequence ID" value="NZ_JBHRZF010000217.1"/>
</dbReference>
<feature type="compositionally biased region" description="Basic and acidic residues" evidence="1">
    <location>
        <begin position="33"/>
        <end position="50"/>
    </location>
</feature>
<organism evidence="2 3">
    <name type="scientific">Deinococcus antarcticus</name>
    <dbReference type="NCBI Taxonomy" id="1298767"/>
    <lineage>
        <taxon>Bacteria</taxon>
        <taxon>Thermotogati</taxon>
        <taxon>Deinococcota</taxon>
        <taxon>Deinococci</taxon>
        <taxon>Deinococcales</taxon>
        <taxon>Deinococcaceae</taxon>
        <taxon>Deinococcus</taxon>
    </lineage>
</organism>
<dbReference type="EMBL" id="JBHRZF010000217">
    <property type="protein sequence ID" value="MFC3862899.1"/>
    <property type="molecule type" value="Genomic_DNA"/>
</dbReference>
<reference evidence="3" key="1">
    <citation type="journal article" date="2019" name="Int. J. Syst. Evol. Microbiol.">
        <title>The Global Catalogue of Microorganisms (GCM) 10K type strain sequencing project: providing services to taxonomists for standard genome sequencing and annotation.</title>
        <authorList>
            <consortium name="The Broad Institute Genomics Platform"/>
            <consortium name="The Broad Institute Genome Sequencing Center for Infectious Disease"/>
            <person name="Wu L."/>
            <person name="Ma J."/>
        </authorList>
    </citation>
    <scope>NUCLEOTIDE SEQUENCE [LARGE SCALE GENOMIC DNA]</scope>
    <source>
        <strain evidence="3">CCTCC AB 2013263</strain>
    </source>
</reference>
<feature type="region of interest" description="Disordered" evidence="1">
    <location>
        <begin position="1"/>
        <end position="64"/>
    </location>
</feature>
<accession>A0ABV8AB16</accession>
<evidence type="ECO:0000313" key="3">
    <source>
        <dbReference type="Proteomes" id="UP001595748"/>
    </source>
</evidence>
<name>A0ABV8AB16_9DEIO</name>
<feature type="compositionally biased region" description="Basic and acidic residues" evidence="1">
    <location>
        <begin position="1"/>
        <end position="12"/>
    </location>
</feature>
<gene>
    <name evidence="2" type="ORF">ACFOPQ_19230</name>
</gene>